<proteinExistence type="predicted"/>
<dbReference type="InterPro" id="IPR038109">
    <property type="entry name" value="DNA_bind_recomb_sf"/>
</dbReference>
<evidence type="ECO:0000259" key="2">
    <source>
        <dbReference type="PROSITE" id="PS51737"/>
    </source>
</evidence>
<dbReference type="Gene3D" id="3.40.50.1390">
    <property type="entry name" value="Resolvase, N-terminal catalytic domain"/>
    <property type="match status" value="1"/>
</dbReference>
<feature type="domain" description="Recombinase" evidence="2">
    <location>
        <begin position="165"/>
        <end position="275"/>
    </location>
</feature>
<dbReference type="Proteomes" id="UP000829069">
    <property type="component" value="Chromosome"/>
</dbReference>
<evidence type="ECO:0000313" key="4">
    <source>
        <dbReference type="Proteomes" id="UP000829069"/>
    </source>
</evidence>
<dbReference type="EMBL" id="CP093326">
    <property type="protein sequence ID" value="UNK47088.1"/>
    <property type="molecule type" value="Genomic_DNA"/>
</dbReference>
<dbReference type="PANTHER" id="PTHR30461">
    <property type="entry name" value="DNA-INVERTASE FROM LAMBDOID PROPHAGE"/>
    <property type="match status" value="1"/>
</dbReference>
<dbReference type="PROSITE" id="PS51736">
    <property type="entry name" value="RECOMBINASES_3"/>
    <property type="match status" value="1"/>
</dbReference>
<dbReference type="InterPro" id="IPR011109">
    <property type="entry name" value="DNA_bind_recombinase_dom"/>
</dbReference>
<name>A0ABY3WD10_9MICC</name>
<dbReference type="InterPro" id="IPR006119">
    <property type="entry name" value="Resolv_N"/>
</dbReference>
<dbReference type="Gene3D" id="3.90.1750.20">
    <property type="entry name" value="Putative Large Serine Recombinase, Chain B, Domain 2"/>
    <property type="match status" value="1"/>
</dbReference>
<dbReference type="InterPro" id="IPR036162">
    <property type="entry name" value="Resolvase-like_N_sf"/>
</dbReference>
<dbReference type="Pfam" id="PF07508">
    <property type="entry name" value="Recombinase"/>
    <property type="match status" value="1"/>
</dbReference>
<protein>
    <submittedName>
        <fullName evidence="3">Recombinase family protein</fullName>
    </submittedName>
</protein>
<dbReference type="Pfam" id="PF00239">
    <property type="entry name" value="Resolvase"/>
    <property type="match status" value="1"/>
</dbReference>
<gene>
    <name evidence="3" type="ORF">MNQ99_07020</name>
</gene>
<dbReference type="CDD" id="cd00338">
    <property type="entry name" value="Ser_Recombinase"/>
    <property type="match status" value="1"/>
</dbReference>
<dbReference type="SUPFAM" id="SSF53041">
    <property type="entry name" value="Resolvase-like"/>
    <property type="match status" value="1"/>
</dbReference>
<organism evidence="3 4">
    <name type="scientific">Arthrobacter sulfonylureivorans</name>
    <dbReference type="NCBI Taxonomy" id="2486855"/>
    <lineage>
        <taxon>Bacteria</taxon>
        <taxon>Bacillati</taxon>
        <taxon>Actinomycetota</taxon>
        <taxon>Actinomycetes</taxon>
        <taxon>Micrococcales</taxon>
        <taxon>Micrococcaceae</taxon>
        <taxon>Arthrobacter</taxon>
    </lineage>
</organism>
<dbReference type="PANTHER" id="PTHR30461:SF23">
    <property type="entry name" value="DNA RECOMBINASE-RELATED"/>
    <property type="match status" value="1"/>
</dbReference>
<sequence>MTRRAFIYTRISQDRTAEGLGVQRQEEVCRDYAMSHGLDVVEVFSDNDVSAFSGRRRRSYEAMLERLRAGSAEAVVCWRMDRLHRQPIELEEYANVCRGERGASPILTYAVTAGGEIDLSTADGLLRAGIMGQVARFESDTKRERARAKALQKAQAGEWQGGARPFGWQIDGKRLVLDRVEADALASAHHDVLAGRSLGSIIRDWNDPDREGGPLLTSVGKPWGYAQLRQVLLRARNAGLYEFNGEIMSRDKIPPIVSEDVWRGVCTVLKAPERRRSQSNKAAHLLAGIAQCQCGEPVRSATVTGRADKETGAKPKYTVYRCPAKGPGHVGKREEYVDAVVEIWIMRLLGQAYREEPEDPDVLARAERLRAELEALRMREEEGGRLLAFGEMLPSKIAAFNEAIRRQRAGLEEQLAALGLGRGEELDPLQAFNTEMANVHQRLNAWLALPLDDRRDFIRSRLHIVLHSHDKGSSRVFDPDTVSVHVKSKREARRTLTASEILDLPRTTLDVPNAPDDMFEPSHIMVRRWIDSRVGSTYDPRRPDRQRFAALEEEYPS</sequence>
<dbReference type="SMART" id="SM00857">
    <property type="entry name" value="Resolvase"/>
    <property type="match status" value="1"/>
</dbReference>
<feature type="domain" description="Resolvase/invertase-type recombinase catalytic" evidence="1">
    <location>
        <begin position="4"/>
        <end position="157"/>
    </location>
</feature>
<dbReference type="InterPro" id="IPR050639">
    <property type="entry name" value="SSR_resolvase"/>
</dbReference>
<dbReference type="PROSITE" id="PS51737">
    <property type="entry name" value="RECOMBINASE_DNA_BIND"/>
    <property type="match status" value="1"/>
</dbReference>
<accession>A0ABY3WD10</accession>
<dbReference type="RefSeq" id="WP_241914919.1">
    <property type="nucleotide sequence ID" value="NZ_CP093326.1"/>
</dbReference>
<evidence type="ECO:0000259" key="1">
    <source>
        <dbReference type="PROSITE" id="PS51736"/>
    </source>
</evidence>
<reference evidence="3 4" key="1">
    <citation type="submission" date="2022-03" db="EMBL/GenBank/DDBJ databases">
        <title>Isotopic signatures of nitrous oxide derived from detoxification processes.</title>
        <authorList>
            <person name="Behrendt U."/>
            <person name="Buchen C."/>
            <person name="Well R."/>
            <person name="Ulrich A."/>
            <person name="Rohe L."/>
            <person name="Kolb S."/>
            <person name="Schloter M."/>
            <person name="Horn M.A."/>
            <person name="Augustin J."/>
        </authorList>
    </citation>
    <scope>NUCLEOTIDE SEQUENCE [LARGE SCALE GENOMIC DNA]</scope>
    <source>
        <strain evidence="3 4">S4-C24</strain>
    </source>
</reference>
<evidence type="ECO:0000313" key="3">
    <source>
        <dbReference type="EMBL" id="UNK47088.1"/>
    </source>
</evidence>
<keyword evidence="4" id="KW-1185">Reference proteome</keyword>